<organism evidence="2 3">
    <name type="scientific">Amaricoccus macauensis</name>
    <dbReference type="NCBI Taxonomy" id="57001"/>
    <lineage>
        <taxon>Bacteria</taxon>
        <taxon>Pseudomonadati</taxon>
        <taxon>Pseudomonadota</taxon>
        <taxon>Alphaproteobacteria</taxon>
        <taxon>Rhodobacterales</taxon>
        <taxon>Paracoccaceae</taxon>
        <taxon>Amaricoccus</taxon>
    </lineage>
</organism>
<keyword evidence="1" id="KW-0812">Transmembrane</keyword>
<feature type="transmembrane region" description="Helical" evidence="1">
    <location>
        <begin position="58"/>
        <end position="76"/>
    </location>
</feature>
<keyword evidence="1" id="KW-1133">Transmembrane helix</keyword>
<accession>A0A840SS48</accession>
<gene>
    <name evidence="2" type="ORF">HNP73_003335</name>
</gene>
<sequence>MSIISAIVLFWMIWFLTLLCIIPIGLQTQGESGKTVEGTPSSAPVNPMIRKKALQTTVVTIVVWASVCAFIVWGGVSVRDIDFFHRMSPVAETSAPEATVPAPATPSR</sequence>
<feature type="transmembrane region" description="Helical" evidence="1">
    <location>
        <begin position="6"/>
        <end position="26"/>
    </location>
</feature>
<evidence type="ECO:0000256" key="1">
    <source>
        <dbReference type="SAM" id="Phobius"/>
    </source>
</evidence>
<dbReference type="InterPro" id="IPR009935">
    <property type="entry name" value="DUF1467"/>
</dbReference>
<keyword evidence="3" id="KW-1185">Reference proteome</keyword>
<reference evidence="2 3" key="1">
    <citation type="submission" date="2020-08" db="EMBL/GenBank/DDBJ databases">
        <title>Genomic Encyclopedia of Type Strains, Phase IV (KMG-IV): sequencing the most valuable type-strain genomes for metagenomic binning, comparative biology and taxonomic classification.</title>
        <authorList>
            <person name="Goeker M."/>
        </authorList>
    </citation>
    <scope>NUCLEOTIDE SEQUENCE [LARGE SCALE GENOMIC DNA]</scope>
    <source>
        <strain evidence="2 3">DSM 101730</strain>
    </source>
</reference>
<dbReference type="AlphaFoldDB" id="A0A840SS48"/>
<protein>
    <submittedName>
        <fullName evidence="2">Putative secreted protein</fullName>
    </submittedName>
</protein>
<name>A0A840SS48_9RHOB</name>
<keyword evidence="1" id="KW-0472">Membrane</keyword>
<proteinExistence type="predicted"/>
<dbReference type="RefSeq" id="WP_184152112.1">
    <property type="nucleotide sequence ID" value="NZ_JACHFM010000003.1"/>
</dbReference>
<evidence type="ECO:0000313" key="3">
    <source>
        <dbReference type="Proteomes" id="UP000549457"/>
    </source>
</evidence>
<comment type="caution">
    <text evidence="2">The sequence shown here is derived from an EMBL/GenBank/DDBJ whole genome shotgun (WGS) entry which is preliminary data.</text>
</comment>
<evidence type="ECO:0000313" key="2">
    <source>
        <dbReference type="EMBL" id="MBB5223388.1"/>
    </source>
</evidence>
<dbReference type="EMBL" id="JACHFM010000003">
    <property type="protein sequence ID" value="MBB5223388.1"/>
    <property type="molecule type" value="Genomic_DNA"/>
</dbReference>
<dbReference type="Pfam" id="PF07330">
    <property type="entry name" value="DUF1467"/>
    <property type="match status" value="1"/>
</dbReference>
<dbReference type="Proteomes" id="UP000549457">
    <property type="component" value="Unassembled WGS sequence"/>
</dbReference>